<gene>
    <name evidence="16" type="ORF">GKQ51_18900</name>
</gene>
<dbReference type="GO" id="GO:0015891">
    <property type="term" value="P:siderophore transport"/>
    <property type="evidence" value="ECO:0007669"/>
    <property type="project" value="InterPro"/>
</dbReference>
<proteinExistence type="inferred from homology"/>
<dbReference type="AlphaFoldDB" id="A0AAQ0BYA1"/>
<dbReference type="PANTHER" id="PTHR33446">
    <property type="entry name" value="PROTEIN TONB-RELATED"/>
    <property type="match status" value="1"/>
</dbReference>
<feature type="compositionally biased region" description="Pro residues" evidence="14">
    <location>
        <begin position="61"/>
        <end position="76"/>
    </location>
</feature>
<dbReference type="PANTHER" id="PTHR33446:SF8">
    <property type="entry name" value="PROTEIN TONB"/>
    <property type="match status" value="1"/>
</dbReference>
<dbReference type="PRINTS" id="PR01374">
    <property type="entry name" value="TONBPROTEIN"/>
</dbReference>
<evidence type="ECO:0000256" key="14">
    <source>
        <dbReference type="SAM" id="MobiDB-lite"/>
    </source>
</evidence>
<dbReference type="SUPFAM" id="SSF74653">
    <property type="entry name" value="TolA/TonB C-terminal domain"/>
    <property type="match status" value="1"/>
</dbReference>
<dbReference type="GO" id="GO:0030288">
    <property type="term" value="C:outer membrane-bounded periplasmic space"/>
    <property type="evidence" value="ECO:0007669"/>
    <property type="project" value="InterPro"/>
</dbReference>
<comment type="similarity">
    <text evidence="2 13">Belongs to the TonB family.</text>
</comment>
<dbReference type="Gene3D" id="3.30.2420.10">
    <property type="entry name" value="TonB"/>
    <property type="match status" value="1"/>
</dbReference>
<keyword evidence="9 13" id="KW-0653">Protein transport</keyword>
<evidence type="ECO:0000313" key="17">
    <source>
        <dbReference type="Proteomes" id="UP000596192"/>
    </source>
</evidence>
<dbReference type="GO" id="GO:0055085">
    <property type="term" value="P:transmembrane transport"/>
    <property type="evidence" value="ECO:0007669"/>
    <property type="project" value="InterPro"/>
</dbReference>
<dbReference type="RefSeq" id="WP_198866718.1">
    <property type="nucleotide sequence ID" value="NZ_CP066310.1"/>
</dbReference>
<evidence type="ECO:0000256" key="10">
    <source>
        <dbReference type="ARBA" id="ARBA00022989"/>
    </source>
</evidence>
<dbReference type="InterPro" id="IPR051045">
    <property type="entry name" value="TonB-dependent_transducer"/>
</dbReference>
<evidence type="ECO:0000313" key="16">
    <source>
        <dbReference type="EMBL" id="QQE88288.1"/>
    </source>
</evidence>
<protein>
    <recommendedName>
        <fullName evidence="3 13">Protein TonB</fullName>
    </recommendedName>
</protein>
<evidence type="ECO:0000256" key="6">
    <source>
        <dbReference type="ARBA" id="ARBA00022519"/>
    </source>
</evidence>
<evidence type="ECO:0000256" key="13">
    <source>
        <dbReference type="RuleBase" id="RU362123"/>
    </source>
</evidence>
<keyword evidence="6 13" id="KW-0997">Cell inner membrane</keyword>
<dbReference type="PROSITE" id="PS52015">
    <property type="entry name" value="TONB_CTD"/>
    <property type="match status" value="1"/>
</dbReference>
<evidence type="ECO:0000256" key="8">
    <source>
        <dbReference type="ARBA" id="ARBA00022737"/>
    </source>
</evidence>
<feature type="domain" description="TonB C-terminal" evidence="15">
    <location>
        <begin position="142"/>
        <end position="235"/>
    </location>
</feature>
<evidence type="ECO:0000256" key="12">
    <source>
        <dbReference type="ARBA" id="ARBA00025849"/>
    </source>
</evidence>
<accession>A0AAQ0BYA1</accession>
<keyword evidence="7" id="KW-0812">Transmembrane</keyword>
<comment type="subcellular location">
    <subcellularLocation>
        <location evidence="1 13">Cell inner membrane</location>
        <topology evidence="1 13">Single-pass membrane protein</topology>
        <orientation evidence="1 13">Periplasmic side</orientation>
    </subcellularLocation>
</comment>
<evidence type="ECO:0000256" key="2">
    <source>
        <dbReference type="ARBA" id="ARBA00006555"/>
    </source>
</evidence>
<keyword evidence="5 13" id="KW-1003">Cell membrane</keyword>
<dbReference type="InterPro" id="IPR006260">
    <property type="entry name" value="TonB/TolA_C"/>
</dbReference>
<dbReference type="GO" id="GO:0015031">
    <property type="term" value="P:protein transport"/>
    <property type="evidence" value="ECO:0007669"/>
    <property type="project" value="UniProtKB-UniRule"/>
</dbReference>
<feature type="region of interest" description="Disordered" evidence="14">
    <location>
        <begin position="49"/>
        <end position="92"/>
    </location>
</feature>
<name>A0AAQ0BYA1_9GAMM</name>
<feature type="compositionally biased region" description="Low complexity" evidence="14">
    <location>
        <begin position="124"/>
        <end position="138"/>
    </location>
</feature>
<dbReference type="GO" id="GO:0031992">
    <property type="term" value="F:energy transducer activity"/>
    <property type="evidence" value="ECO:0007669"/>
    <property type="project" value="InterPro"/>
</dbReference>
<feature type="region of interest" description="Disordered" evidence="14">
    <location>
        <begin position="124"/>
        <end position="153"/>
    </location>
</feature>
<dbReference type="Pfam" id="PF03544">
    <property type="entry name" value="TonB_C"/>
    <property type="match status" value="1"/>
</dbReference>
<evidence type="ECO:0000256" key="1">
    <source>
        <dbReference type="ARBA" id="ARBA00004383"/>
    </source>
</evidence>
<sequence>MRLPLSFAAACLVALALFSLMLSLIAPPSRKVPEDPLTVGHFVRIGATEQSSASASRQPAPDMPQPKTPPQPPTPVTPTAAAPTPKLPSLDLEMPTLSSKISVASAPAPSLEGLAAAAAPSAAPAGASGAEAGADSAGPLGGPESEVRPLNDVRPRYPRMALQRNIEGHVKLAFTITRAGAVENIRVLEASPRNVFEREARSAAARWRFAPRTENGLAVDREAVKTLYFKIQRGD</sequence>
<dbReference type="InterPro" id="IPR003538">
    <property type="entry name" value="TonB"/>
</dbReference>
<evidence type="ECO:0000256" key="5">
    <source>
        <dbReference type="ARBA" id="ARBA00022475"/>
    </source>
</evidence>
<keyword evidence="10" id="KW-1133">Transmembrane helix</keyword>
<feature type="compositionally biased region" description="Low complexity" evidence="14">
    <location>
        <begin position="51"/>
        <end position="60"/>
    </location>
</feature>
<organism evidence="16 17">
    <name type="scientific">Azotobacter chroococcum</name>
    <dbReference type="NCBI Taxonomy" id="353"/>
    <lineage>
        <taxon>Bacteria</taxon>
        <taxon>Pseudomonadati</taxon>
        <taxon>Pseudomonadota</taxon>
        <taxon>Gammaproteobacteria</taxon>
        <taxon>Pseudomonadales</taxon>
        <taxon>Pseudomonadaceae</taxon>
        <taxon>Azotobacter</taxon>
    </lineage>
</organism>
<keyword evidence="13" id="KW-0735">Signal-anchor</keyword>
<evidence type="ECO:0000256" key="4">
    <source>
        <dbReference type="ARBA" id="ARBA00022448"/>
    </source>
</evidence>
<dbReference type="Proteomes" id="UP000596192">
    <property type="component" value="Chromosome"/>
</dbReference>
<evidence type="ECO:0000256" key="3">
    <source>
        <dbReference type="ARBA" id="ARBA00022362"/>
    </source>
</evidence>
<dbReference type="InterPro" id="IPR037682">
    <property type="entry name" value="TonB_C"/>
</dbReference>
<comment type="function">
    <text evidence="13">Interacts with outer membrane receptor proteins that carry out high-affinity binding and energy dependent uptake into the periplasmic space of specific substrates. It could act to transduce energy from the cytoplasmic membrane to specific energy-requiring processes in the outer membrane, resulting in the release into the periplasm of ligands bound by these outer membrane proteins.</text>
</comment>
<dbReference type="GO" id="GO:0098797">
    <property type="term" value="C:plasma membrane protein complex"/>
    <property type="evidence" value="ECO:0007669"/>
    <property type="project" value="TreeGrafter"/>
</dbReference>
<evidence type="ECO:0000256" key="7">
    <source>
        <dbReference type="ARBA" id="ARBA00022692"/>
    </source>
</evidence>
<keyword evidence="11" id="KW-0472">Membrane</keyword>
<evidence type="ECO:0000256" key="9">
    <source>
        <dbReference type="ARBA" id="ARBA00022927"/>
    </source>
</evidence>
<evidence type="ECO:0000259" key="15">
    <source>
        <dbReference type="PROSITE" id="PS52015"/>
    </source>
</evidence>
<keyword evidence="8" id="KW-0677">Repeat</keyword>
<comment type="subunit">
    <text evidence="12">Homodimer. Forms a complex with the accessory proteins ExbB and ExbD.</text>
</comment>
<keyword evidence="4 13" id="KW-0813">Transport</keyword>
<reference evidence="16 17" key="1">
    <citation type="submission" date="2020-12" db="EMBL/GenBank/DDBJ databases">
        <title>Genomic Analysis and Response surface optimization of nitrogen-fixing conditions for A. chroococcum strain HR1, Isolation from rhizosphere soil.</title>
        <authorList>
            <person name="Li J."/>
            <person name="Yang H."/>
            <person name="Liu H."/>
            <person name="Wang C."/>
            <person name="Tian Y."/>
            <person name="Lu X.Y."/>
        </authorList>
    </citation>
    <scope>NUCLEOTIDE SEQUENCE [LARGE SCALE GENOMIC DNA]</scope>
    <source>
        <strain evidence="16 17">HR1</strain>
    </source>
</reference>
<dbReference type="NCBIfam" id="TIGR01352">
    <property type="entry name" value="tonB_Cterm"/>
    <property type="match status" value="1"/>
</dbReference>
<dbReference type="EMBL" id="CP066310">
    <property type="protein sequence ID" value="QQE88288.1"/>
    <property type="molecule type" value="Genomic_DNA"/>
</dbReference>
<evidence type="ECO:0000256" key="11">
    <source>
        <dbReference type="ARBA" id="ARBA00023136"/>
    </source>
</evidence>